<evidence type="ECO:0000313" key="2">
    <source>
        <dbReference type="EMBL" id="CAH0018624.1"/>
    </source>
</evidence>
<dbReference type="GO" id="GO:0016705">
    <property type="term" value="F:oxidoreductase activity, acting on paired donors, with incorporation or reduction of molecular oxygen"/>
    <property type="evidence" value="ECO:0007669"/>
    <property type="project" value="InterPro"/>
</dbReference>
<gene>
    <name evidence="2" type="ORF">CRHIZ90672A_00017450</name>
</gene>
<organism evidence="2 3">
    <name type="scientific">Clonostachys rhizophaga</name>
    <dbReference type="NCBI Taxonomy" id="160324"/>
    <lineage>
        <taxon>Eukaryota</taxon>
        <taxon>Fungi</taxon>
        <taxon>Dikarya</taxon>
        <taxon>Ascomycota</taxon>
        <taxon>Pezizomycotina</taxon>
        <taxon>Sordariomycetes</taxon>
        <taxon>Hypocreomycetidae</taxon>
        <taxon>Hypocreales</taxon>
        <taxon>Bionectriaceae</taxon>
        <taxon>Clonostachys</taxon>
    </lineage>
</organism>
<name>A0A9N9YI02_9HYPO</name>
<keyword evidence="1" id="KW-0812">Transmembrane</keyword>
<dbReference type="Gene3D" id="1.10.630.10">
    <property type="entry name" value="Cytochrome P450"/>
    <property type="match status" value="1"/>
</dbReference>
<dbReference type="AlphaFoldDB" id="A0A9N9YI02"/>
<reference evidence="2" key="1">
    <citation type="submission" date="2021-10" db="EMBL/GenBank/DDBJ databases">
        <authorList>
            <person name="Piombo E."/>
        </authorList>
    </citation>
    <scope>NUCLEOTIDE SEQUENCE</scope>
</reference>
<dbReference type="Proteomes" id="UP000696573">
    <property type="component" value="Unassembled WGS sequence"/>
</dbReference>
<dbReference type="OrthoDB" id="3366823at2759"/>
<keyword evidence="1" id="KW-1133">Transmembrane helix</keyword>
<evidence type="ECO:0008006" key="4">
    <source>
        <dbReference type="Google" id="ProtNLM"/>
    </source>
</evidence>
<keyword evidence="1" id="KW-0472">Membrane</keyword>
<sequence length="545" mass="62126">MTHGGCLRNVPTRLSTDYADDGVFFYASIKTADIEVYGLLSAAALGLVFAAATSLIQRYRQTPSTGPSLPPTIMLEATLAADRYSSSIISSVIHFTLRRLHALFSIHHEIVHDVFHIEKVFFKQNEAFDIHPISTSMLRRIFRCNFIGIVRDECIEVVDGFMKIVARDFLNAEVSSLIIFSENTDLQNPWEQLAYTKVLRLDPTYPGHVVEADLESLLRVLSFHISIPLVYGHDYLDRNPLALWDWDCFGGQTALLALGVPTWVPIPSFRRRIVARDRLVDSISSVYRRTRQYRNGEAVDYGADMPDVSETALDRYQVFDRHGLPAENIGHIEFSLLWAQNQNTQQLLFWYIFYIYYVPGLLDSLRQELASSGVLSISADDPPRITRLHIGVLGKQCPLLKSTFLESFWVTEESIMFRRVTEKLTLDDGKDQYQLRLGSWLSDSTALTRHHSWIYPRPLEFLPDRFVEGSTASYKTLRPWGLGLTMCKGRTFTEKKVLAVAASMIALWDIEQAVGEWQHPSFRTGATILDPASKLRVRIKRRTLD</sequence>
<dbReference type="PANTHER" id="PTHR24306:SF8">
    <property type="entry name" value="P450, PUTATIVE (EUROFUNG)-RELATED"/>
    <property type="match status" value="1"/>
</dbReference>
<dbReference type="PANTHER" id="PTHR24306">
    <property type="match status" value="1"/>
</dbReference>
<feature type="transmembrane region" description="Helical" evidence="1">
    <location>
        <begin position="36"/>
        <end position="56"/>
    </location>
</feature>
<accession>A0A9N9YI02</accession>
<keyword evidence="3" id="KW-1185">Reference proteome</keyword>
<proteinExistence type="predicted"/>
<dbReference type="GO" id="GO:0020037">
    <property type="term" value="F:heme binding"/>
    <property type="evidence" value="ECO:0007669"/>
    <property type="project" value="InterPro"/>
</dbReference>
<dbReference type="GO" id="GO:0004497">
    <property type="term" value="F:monooxygenase activity"/>
    <property type="evidence" value="ECO:0007669"/>
    <property type="project" value="InterPro"/>
</dbReference>
<dbReference type="EMBL" id="CABFNQ020000539">
    <property type="protein sequence ID" value="CAH0018624.1"/>
    <property type="molecule type" value="Genomic_DNA"/>
</dbReference>
<evidence type="ECO:0000256" key="1">
    <source>
        <dbReference type="SAM" id="Phobius"/>
    </source>
</evidence>
<dbReference type="InterPro" id="IPR036396">
    <property type="entry name" value="Cyt_P450_sf"/>
</dbReference>
<dbReference type="SUPFAM" id="SSF48264">
    <property type="entry name" value="Cytochrome P450"/>
    <property type="match status" value="1"/>
</dbReference>
<evidence type="ECO:0000313" key="3">
    <source>
        <dbReference type="Proteomes" id="UP000696573"/>
    </source>
</evidence>
<comment type="caution">
    <text evidence="2">The sequence shown here is derived from an EMBL/GenBank/DDBJ whole genome shotgun (WGS) entry which is preliminary data.</text>
</comment>
<protein>
    <recommendedName>
        <fullName evidence="4">Cytochrome P450</fullName>
    </recommendedName>
</protein>
<dbReference type="GO" id="GO:0005506">
    <property type="term" value="F:iron ion binding"/>
    <property type="evidence" value="ECO:0007669"/>
    <property type="project" value="InterPro"/>
</dbReference>